<keyword evidence="2" id="KW-1185">Reference proteome</keyword>
<dbReference type="PANTHER" id="PTHR14362">
    <property type="entry name" value="COILED-COIL DOMAIN-CONTAINING PROTEIN 81"/>
    <property type="match status" value="1"/>
</dbReference>
<protein>
    <submittedName>
        <fullName evidence="1">Coiled-coil domain-containing protein 81</fullName>
    </submittedName>
</protein>
<feature type="non-terminal residue" evidence="1">
    <location>
        <position position="1"/>
    </location>
</feature>
<dbReference type="AlphaFoldDB" id="A0A093B9B8"/>
<feature type="non-terminal residue" evidence="1">
    <location>
        <position position="122"/>
    </location>
</feature>
<gene>
    <name evidence="1" type="ORF">M959_07871</name>
</gene>
<name>A0A093B9B8_CHAPE</name>
<proteinExistence type="predicted"/>
<evidence type="ECO:0000313" key="1">
    <source>
        <dbReference type="EMBL" id="KFU83871.1"/>
    </source>
</evidence>
<reference evidence="2" key="2">
    <citation type="journal article" date="2014" name="Science">
        <title>Comparative genomics reveals insights into avian genome evolution and adaptation.</title>
        <authorList>
            <consortium name="Avian Genome Consortium"/>
            <person name="Zhang G."/>
            <person name="Li C."/>
            <person name="Li Q."/>
            <person name="Li B."/>
            <person name="Larkin D.M."/>
            <person name="Lee C."/>
            <person name="Storz J.F."/>
            <person name="Antunes A."/>
            <person name="Greenwold M.J."/>
            <person name="Meredith R.W."/>
            <person name="Odeen A."/>
            <person name="Cui J."/>
            <person name="Zhou Q."/>
            <person name="Xu L."/>
            <person name="Pan H."/>
            <person name="Wang Z."/>
            <person name="Jin L."/>
            <person name="Zhang P."/>
            <person name="Hu H."/>
            <person name="Yang W."/>
            <person name="Hu J."/>
            <person name="Xiao J."/>
            <person name="Yang Z."/>
            <person name="Liu Y."/>
            <person name="Xie Q."/>
            <person name="Yu H."/>
            <person name="Lian J."/>
            <person name="Wen P."/>
            <person name="Zhang F."/>
            <person name="Li H."/>
            <person name="Zeng Y."/>
            <person name="Xiong Z."/>
            <person name="Liu S."/>
            <person name="Zhou L."/>
            <person name="Huang Z."/>
            <person name="An N."/>
            <person name="Wang J."/>
            <person name="Zheng Q."/>
            <person name="Xiong Y."/>
            <person name="Wang G."/>
            <person name="Wang B."/>
            <person name="Wang J."/>
            <person name="Fan Y."/>
            <person name="da Fonseca R.R."/>
            <person name="Alfaro-Nunez A."/>
            <person name="Schubert M."/>
            <person name="Orlando L."/>
            <person name="Mourier T."/>
            <person name="Howard J.T."/>
            <person name="Ganapathy G."/>
            <person name="Pfenning A."/>
            <person name="Whitney O."/>
            <person name="Rivas M.V."/>
            <person name="Hara E."/>
            <person name="Smith J."/>
            <person name="Farre M."/>
            <person name="Narayan J."/>
            <person name="Slavov G."/>
            <person name="Romanov M.N."/>
            <person name="Borges R."/>
            <person name="Machado J.P."/>
            <person name="Khan I."/>
            <person name="Springer M.S."/>
            <person name="Gatesy J."/>
            <person name="Hoffmann F.G."/>
            <person name="Opazo J.C."/>
            <person name="Hastad O."/>
            <person name="Sawyer R.H."/>
            <person name="Kim H."/>
            <person name="Kim K.W."/>
            <person name="Kim H.J."/>
            <person name="Cho S."/>
            <person name="Li N."/>
            <person name="Huang Y."/>
            <person name="Bruford M.W."/>
            <person name="Zhan X."/>
            <person name="Dixon A."/>
            <person name="Bertelsen M.F."/>
            <person name="Derryberry E."/>
            <person name="Warren W."/>
            <person name="Wilson R.K."/>
            <person name="Li S."/>
            <person name="Ray D.A."/>
            <person name="Green R.E."/>
            <person name="O'Brien S.J."/>
            <person name="Griffin D."/>
            <person name="Johnson W.E."/>
            <person name="Haussler D."/>
            <person name="Ryder O.A."/>
            <person name="Willerslev E."/>
            <person name="Graves G.R."/>
            <person name="Alstrom P."/>
            <person name="Fjeldsa J."/>
            <person name="Mindell D.P."/>
            <person name="Edwards S.V."/>
            <person name="Braun E.L."/>
            <person name="Rahbek C."/>
            <person name="Burt D.W."/>
            <person name="Houde P."/>
            <person name="Zhang Y."/>
            <person name="Yang H."/>
            <person name="Wang J."/>
            <person name="Jarvis E.D."/>
            <person name="Gilbert M.T."/>
            <person name="Wang J."/>
        </authorList>
    </citation>
    <scope>NUCLEOTIDE SEQUENCE [LARGE SCALE GENOMIC DNA]</scope>
</reference>
<dbReference type="InterPro" id="IPR026295">
    <property type="entry name" value="CCD81"/>
</dbReference>
<reference evidence="1 2" key="1">
    <citation type="submission" date="2013-08" db="EMBL/GenBank/DDBJ databases">
        <title>Genome evolution of avian class.</title>
        <authorList>
            <person name="Zhang G."/>
            <person name="Li C."/>
        </authorList>
    </citation>
    <scope>NUCLEOTIDE SEQUENCE [LARGE SCALE GENOMIC DNA]</scope>
    <source>
        <strain evidence="1">M959</strain>
    </source>
</reference>
<dbReference type="PANTHER" id="PTHR14362:SF2">
    <property type="entry name" value="COILED-COIL DOMAIN-CONTAINING PROTEIN 81"/>
    <property type="match status" value="1"/>
</dbReference>
<organism evidence="1 2">
    <name type="scientific">Chaetura pelagica</name>
    <name type="common">Chimney swift</name>
    <name type="synonym">Hirundo pelagica</name>
    <dbReference type="NCBI Taxonomy" id="8897"/>
    <lineage>
        <taxon>Eukaryota</taxon>
        <taxon>Metazoa</taxon>
        <taxon>Chordata</taxon>
        <taxon>Craniata</taxon>
        <taxon>Vertebrata</taxon>
        <taxon>Euteleostomi</taxon>
        <taxon>Archelosauria</taxon>
        <taxon>Archosauria</taxon>
        <taxon>Dinosauria</taxon>
        <taxon>Saurischia</taxon>
        <taxon>Theropoda</taxon>
        <taxon>Coelurosauria</taxon>
        <taxon>Aves</taxon>
        <taxon>Neognathae</taxon>
        <taxon>Neoaves</taxon>
        <taxon>Strisores</taxon>
        <taxon>Apodiformes</taxon>
        <taxon>Apodidae</taxon>
        <taxon>Apodinae</taxon>
        <taxon>Chaetura</taxon>
    </lineage>
</organism>
<accession>A0A093B9B8</accession>
<sequence length="122" mass="14013">EICKIWSSASKHIRRQLLQKRVVDLGVGTFAVVPASATVGEDKVLPVERPVFELCRFLKKFYKLKCAKTNLPDKIQRVPLDFEQIAADIHFCPKIVEQCIHETLLFFVGALKDNTEVEFHFQ</sequence>
<dbReference type="EMBL" id="KN125708">
    <property type="protein sequence ID" value="KFU83871.1"/>
    <property type="molecule type" value="Genomic_DNA"/>
</dbReference>
<evidence type="ECO:0000313" key="2">
    <source>
        <dbReference type="Proteomes" id="UP000031515"/>
    </source>
</evidence>
<dbReference type="Proteomes" id="UP000031515">
    <property type="component" value="Unassembled WGS sequence"/>
</dbReference>
<dbReference type="GO" id="GO:0005815">
    <property type="term" value="C:microtubule organizing center"/>
    <property type="evidence" value="ECO:0007669"/>
    <property type="project" value="TreeGrafter"/>
</dbReference>